<dbReference type="InterPro" id="IPR045345">
    <property type="entry name" value="Gag_p24_C"/>
</dbReference>
<dbReference type="InterPro" id="IPR008916">
    <property type="entry name" value="Retrov_capsid_C"/>
</dbReference>
<feature type="domain" description="Retroviral nucleocapsid Gag protein p24 C-terminal" evidence="2">
    <location>
        <begin position="178"/>
        <end position="244"/>
    </location>
</feature>
<sequence length="340" mass="38299">MGSSSATDWADIRKKALKEKDFEIADTESILLPVAYGPQNANSRWERLDHEVIKDLMKAVKDNGLRSPYFKQLLKGTFNTYDLAPYDCRAITSTIFTDSQLLIWDAKWRRALGELRNRYQGGPHAAFTILQLAGVPPNDRPEDQAELLPQDVLADIKEAARKAILQIPPAGTPEGIYTEIKQGLSKPFITFLDHLTQAVERQVSDEAAKPHPLRSLAFANANVECKCIISAMPGQPTVTEMVEACCEVGTPQHVATIQASIWGEQVERILKDQDEKFSKTLAALQPALQQSNSTEAFVQDIKEENTMQVNVIPKWIWTQDLYLFWETRTRAQIVNAQRHK</sequence>
<dbReference type="Pfam" id="PF00607">
    <property type="entry name" value="Gag_p24"/>
    <property type="match status" value="1"/>
</dbReference>
<dbReference type="Gene3D" id="1.10.375.10">
    <property type="entry name" value="Human Immunodeficiency Virus Type 1 Capsid Protein"/>
    <property type="match status" value="1"/>
</dbReference>
<dbReference type="GO" id="GO:0016032">
    <property type="term" value="P:viral process"/>
    <property type="evidence" value="ECO:0007669"/>
    <property type="project" value="InterPro"/>
</dbReference>
<reference evidence="3 4" key="1">
    <citation type="submission" date="2018-07" db="EMBL/GenBank/DDBJ databases">
        <title>A high quality draft genome assembly of the barn swallow (H. rustica rustica).</title>
        <authorList>
            <person name="Formenti G."/>
            <person name="Chiara M."/>
            <person name="Poveda L."/>
            <person name="Francoijs K.-J."/>
            <person name="Bonisoli-Alquati A."/>
            <person name="Canova L."/>
            <person name="Gianfranceschi L."/>
            <person name="Horner D.S."/>
            <person name="Saino N."/>
        </authorList>
    </citation>
    <scope>NUCLEOTIDE SEQUENCE [LARGE SCALE GENOMIC DNA]</scope>
    <source>
        <strain evidence="3">Chelidonia</strain>
        <tissue evidence="3">Blood</tissue>
    </source>
</reference>
<dbReference type="SUPFAM" id="SSF47943">
    <property type="entry name" value="Retrovirus capsid protein, N-terminal core domain"/>
    <property type="match status" value="1"/>
</dbReference>
<dbReference type="Proteomes" id="UP000269221">
    <property type="component" value="Unassembled WGS sequence"/>
</dbReference>
<keyword evidence="1" id="KW-0519">Myristate</keyword>
<proteinExistence type="predicted"/>
<keyword evidence="4" id="KW-1185">Reference proteome</keyword>
<evidence type="ECO:0000313" key="3">
    <source>
        <dbReference type="EMBL" id="RMC20301.1"/>
    </source>
</evidence>
<evidence type="ECO:0000256" key="1">
    <source>
        <dbReference type="ARBA" id="ARBA00022707"/>
    </source>
</evidence>
<dbReference type="PANTHER" id="PTHR40389:SF2">
    <property type="entry name" value="ENDOGENOUS RETROVIRUS GROUP K MEMBER 24 GAG POLYPROTEIN-RELATED"/>
    <property type="match status" value="1"/>
</dbReference>
<dbReference type="SUPFAM" id="SSF47353">
    <property type="entry name" value="Retrovirus capsid dimerization domain-like"/>
    <property type="match status" value="1"/>
</dbReference>
<dbReference type="EMBL" id="QRBI01000093">
    <property type="protein sequence ID" value="RMC20301.1"/>
    <property type="molecule type" value="Genomic_DNA"/>
</dbReference>
<protein>
    <recommendedName>
        <fullName evidence="2">Retroviral nucleocapsid Gag protein p24 C-terminal domain-containing protein</fullName>
    </recommendedName>
</protein>
<dbReference type="PANTHER" id="PTHR40389">
    <property type="entry name" value="ENDOGENOUS RETROVIRUS GROUP K MEMBER 24 GAG POLYPROTEIN-RELATED"/>
    <property type="match status" value="1"/>
</dbReference>
<gene>
    <name evidence="3" type="ORF">DUI87_01148</name>
</gene>
<dbReference type="STRING" id="333673.A0A3M0L5F2"/>
<dbReference type="Pfam" id="PF19317">
    <property type="entry name" value="Gag_p24_C"/>
    <property type="match status" value="1"/>
</dbReference>
<dbReference type="InterPro" id="IPR050195">
    <property type="entry name" value="Primate_lentivir_Gag_pol-like"/>
</dbReference>
<evidence type="ECO:0000259" key="2">
    <source>
        <dbReference type="Pfam" id="PF19317"/>
    </source>
</evidence>
<keyword evidence="1" id="KW-0449">Lipoprotein</keyword>
<evidence type="ECO:0000313" key="4">
    <source>
        <dbReference type="Proteomes" id="UP000269221"/>
    </source>
</evidence>
<name>A0A3M0L5F2_HIRRU</name>
<dbReference type="OrthoDB" id="9219359at2759"/>
<dbReference type="AlphaFoldDB" id="A0A3M0L5F2"/>
<dbReference type="Gene3D" id="1.10.1200.30">
    <property type="match status" value="1"/>
</dbReference>
<dbReference type="InterPro" id="IPR008919">
    <property type="entry name" value="Retrov_capsid_N"/>
</dbReference>
<accession>A0A3M0L5F2</accession>
<comment type="caution">
    <text evidence="3">The sequence shown here is derived from an EMBL/GenBank/DDBJ whole genome shotgun (WGS) entry which is preliminary data.</text>
</comment>
<organism evidence="3 4">
    <name type="scientific">Hirundo rustica rustica</name>
    <dbReference type="NCBI Taxonomy" id="333673"/>
    <lineage>
        <taxon>Eukaryota</taxon>
        <taxon>Metazoa</taxon>
        <taxon>Chordata</taxon>
        <taxon>Craniata</taxon>
        <taxon>Vertebrata</taxon>
        <taxon>Euteleostomi</taxon>
        <taxon>Archelosauria</taxon>
        <taxon>Archosauria</taxon>
        <taxon>Dinosauria</taxon>
        <taxon>Saurischia</taxon>
        <taxon>Theropoda</taxon>
        <taxon>Coelurosauria</taxon>
        <taxon>Aves</taxon>
        <taxon>Neognathae</taxon>
        <taxon>Neoaves</taxon>
        <taxon>Telluraves</taxon>
        <taxon>Australaves</taxon>
        <taxon>Passeriformes</taxon>
        <taxon>Sylvioidea</taxon>
        <taxon>Hirundinidae</taxon>
        <taxon>Hirundo</taxon>
    </lineage>
</organism>